<name>A0A1I6X7P3_9ACTN</name>
<keyword evidence="3" id="KW-1185">Reference proteome</keyword>
<feature type="transmembrane region" description="Helical" evidence="1">
    <location>
        <begin position="144"/>
        <end position="163"/>
    </location>
</feature>
<evidence type="ECO:0000256" key="1">
    <source>
        <dbReference type="SAM" id="Phobius"/>
    </source>
</evidence>
<feature type="transmembrane region" description="Helical" evidence="1">
    <location>
        <begin position="199"/>
        <end position="216"/>
    </location>
</feature>
<reference evidence="3" key="1">
    <citation type="submission" date="2016-10" db="EMBL/GenBank/DDBJ databases">
        <authorList>
            <person name="Varghese N."/>
            <person name="Submissions S."/>
        </authorList>
    </citation>
    <scope>NUCLEOTIDE SEQUENCE [LARGE SCALE GENOMIC DNA]</scope>
    <source>
        <strain evidence="3">DSM 46136</strain>
    </source>
</reference>
<feature type="transmembrane region" description="Helical" evidence="1">
    <location>
        <begin position="280"/>
        <end position="299"/>
    </location>
</feature>
<feature type="transmembrane region" description="Helical" evidence="1">
    <location>
        <begin position="384"/>
        <end position="402"/>
    </location>
</feature>
<dbReference type="STRING" id="1296565.SAMN05660657_00201"/>
<proteinExistence type="predicted"/>
<feature type="transmembrane region" description="Helical" evidence="1">
    <location>
        <begin position="408"/>
        <end position="428"/>
    </location>
</feature>
<keyword evidence="1" id="KW-0812">Transmembrane</keyword>
<feature type="transmembrane region" description="Helical" evidence="1">
    <location>
        <begin position="72"/>
        <end position="90"/>
    </location>
</feature>
<sequence length="443" mass="45710">MRLPDSRLAVMDHPRDGGRVVRSLVADPLRRLRRPLGRIAAFSVLPAVSLVSSLLVLPILSARFGQDGWSSVLLGQSIGAAASVVCALAWPMEGPDLASRAGAADRVQMYATSLRERTVAVAAAVPVLVVMCLFAGPTMPLVCILSALAFALNALAPTWYFIGVSRPSRSLVAEGVPRLVVNLVAIGLVALLPLWTYPVALIVGMLCTLLIASTFVRRDARNSAGAVDLAGSPRGPAGGRRRLLTVTARGADAGYSYLSGPLIALLVPAAYPLYAAVDRLGQSMVNLMGTITQGLMAWIGEGGVVKRGRLVGAVVLASAFAFGALLVLSLATPFLLGYLFAGTVEVNALIAVLAGVIVGGAFLSRCLSVVLLIPQGLAVVTYRLLLVASCIGLPSVAVAAVVGGSVGALAVAAAVPWAVVAAQLVMGLHRRPQGRVNDTALQV</sequence>
<feature type="transmembrane region" description="Helical" evidence="1">
    <location>
        <begin position="311"/>
        <end position="336"/>
    </location>
</feature>
<dbReference type="EMBL" id="FPBA01000001">
    <property type="protein sequence ID" value="SFT33961.1"/>
    <property type="molecule type" value="Genomic_DNA"/>
</dbReference>
<keyword evidence="1" id="KW-1133">Transmembrane helix</keyword>
<feature type="transmembrane region" description="Helical" evidence="1">
    <location>
        <begin position="255"/>
        <end position="274"/>
    </location>
</feature>
<protein>
    <recommendedName>
        <fullName evidence="4">Membrane protein involved in the export of O-antigen and teichoic acid</fullName>
    </recommendedName>
</protein>
<accession>A0A1I6X7P3</accession>
<evidence type="ECO:0000313" key="3">
    <source>
        <dbReference type="Proteomes" id="UP000199546"/>
    </source>
</evidence>
<keyword evidence="1" id="KW-0472">Membrane</keyword>
<evidence type="ECO:0000313" key="2">
    <source>
        <dbReference type="EMBL" id="SFT33961.1"/>
    </source>
</evidence>
<dbReference type="Proteomes" id="UP000199546">
    <property type="component" value="Unassembled WGS sequence"/>
</dbReference>
<dbReference type="AlphaFoldDB" id="A0A1I6X7P3"/>
<evidence type="ECO:0008006" key="4">
    <source>
        <dbReference type="Google" id="ProtNLM"/>
    </source>
</evidence>
<feature type="transmembrane region" description="Helical" evidence="1">
    <location>
        <begin position="39"/>
        <end position="60"/>
    </location>
</feature>
<feature type="transmembrane region" description="Helical" evidence="1">
    <location>
        <begin position="119"/>
        <end position="138"/>
    </location>
</feature>
<feature type="transmembrane region" description="Helical" evidence="1">
    <location>
        <begin position="348"/>
        <end position="372"/>
    </location>
</feature>
<gene>
    <name evidence="2" type="ORF">SAMN05660657_00201</name>
</gene>
<organism evidence="2 3">
    <name type="scientific">Geodermatophilus amargosae</name>
    <dbReference type="NCBI Taxonomy" id="1296565"/>
    <lineage>
        <taxon>Bacteria</taxon>
        <taxon>Bacillati</taxon>
        <taxon>Actinomycetota</taxon>
        <taxon>Actinomycetes</taxon>
        <taxon>Geodermatophilales</taxon>
        <taxon>Geodermatophilaceae</taxon>
        <taxon>Geodermatophilus</taxon>
    </lineage>
</organism>